<dbReference type="Proteomes" id="UP000235387">
    <property type="component" value="Unassembled WGS sequence"/>
</dbReference>
<accession>A0A2N7L904</accession>
<evidence type="ECO:0000313" key="2">
    <source>
        <dbReference type="Proteomes" id="UP000235387"/>
    </source>
</evidence>
<dbReference type="RefSeq" id="WP_102391233.1">
    <property type="nucleotide sequence ID" value="NZ_MDAL01000026.1"/>
</dbReference>
<dbReference type="EMBL" id="MDAL01000026">
    <property type="protein sequence ID" value="PMN90828.1"/>
    <property type="molecule type" value="Genomic_DNA"/>
</dbReference>
<gene>
    <name evidence="1" type="ORF">BCT23_19105</name>
</gene>
<organism evidence="1 2">
    <name type="scientific">Enterovibrio norvegicus</name>
    <dbReference type="NCBI Taxonomy" id="188144"/>
    <lineage>
        <taxon>Bacteria</taxon>
        <taxon>Pseudomonadati</taxon>
        <taxon>Pseudomonadota</taxon>
        <taxon>Gammaproteobacteria</taxon>
        <taxon>Vibrionales</taxon>
        <taxon>Vibrionaceae</taxon>
        <taxon>Enterovibrio</taxon>
    </lineage>
</organism>
<proteinExistence type="predicted"/>
<name>A0A2N7L904_9GAMM</name>
<comment type="caution">
    <text evidence="1">The sequence shown here is derived from an EMBL/GenBank/DDBJ whole genome shotgun (WGS) entry which is preliminary data.</text>
</comment>
<reference evidence="2" key="1">
    <citation type="submission" date="2016-07" db="EMBL/GenBank/DDBJ databases">
        <title>Nontailed viruses are major unrecognized killers of bacteria in the ocean.</title>
        <authorList>
            <person name="Kauffman K."/>
            <person name="Hussain F."/>
            <person name="Yang J."/>
            <person name="Arevalo P."/>
            <person name="Brown J."/>
            <person name="Cutler M."/>
            <person name="Kelly L."/>
            <person name="Polz M.F."/>
        </authorList>
    </citation>
    <scope>NUCLEOTIDE SEQUENCE [LARGE SCALE GENOMIC DNA]</scope>
    <source>
        <strain evidence="2">10N.261.45.A10</strain>
    </source>
</reference>
<dbReference type="AlphaFoldDB" id="A0A2N7L904"/>
<sequence length="298" mass="34565">MQFKLKTWALGSFPEIEISNEQFQSLYQSAEVLKAAMAIEEKYELVISNFLDLEKDSLAVSSDYMVRRSNNYSEFFDIRSTFNRRIVNLLTSTKLYIDQIQQHVKICNPELTACVKNEFSKEYDTLFEYRFMEALRNYVQHRGLAVHLVSHPAKWIEDDESLLEFQTKIYTQKTNLEGDKAFKKSVALEMPDKVELILSSRKYISAISRVHSFIRSNIDTVVKSSRDLIESNINQYQDINDGESIGLCAVSFEADGRLDNIIERVPLFLSWDDVRIELTNRNGCISNLEKRYVSGKCL</sequence>
<protein>
    <submittedName>
        <fullName evidence="1">Uncharacterized protein</fullName>
    </submittedName>
</protein>
<evidence type="ECO:0000313" key="1">
    <source>
        <dbReference type="EMBL" id="PMN90828.1"/>
    </source>
</evidence>